<evidence type="ECO:0000256" key="5">
    <source>
        <dbReference type="HAMAP-Rule" id="MF_02126"/>
    </source>
</evidence>
<evidence type="ECO:0000259" key="6">
    <source>
        <dbReference type="Pfam" id="PF05175"/>
    </source>
</evidence>
<dbReference type="GO" id="GO:0102559">
    <property type="term" value="F:peptide chain release factor N(5)-glutamine methyltransferase activity"/>
    <property type="evidence" value="ECO:0007669"/>
    <property type="project" value="UniProtKB-EC"/>
</dbReference>
<dbReference type="CDD" id="cd02440">
    <property type="entry name" value="AdoMet_MTases"/>
    <property type="match status" value="1"/>
</dbReference>
<dbReference type="Proteomes" id="UP001597178">
    <property type="component" value="Unassembled WGS sequence"/>
</dbReference>
<dbReference type="NCBIfam" id="TIGR00536">
    <property type="entry name" value="hemK_fam"/>
    <property type="match status" value="1"/>
</dbReference>
<dbReference type="InterPro" id="IPR007848">
    <property type="entry name" value="Small_mtfrase_dom"/>
</dbReference>
<evidence type="ECO:0000256" key="1">
    <source>
        <dbReference type="ARBA" id="ARBA00022603"/>
    </source>
</evidence>
<evidence type="ECO:0000313" key="9">
    <source>
        <dbReference type="Proteomes" id="UP001597178"/>
    </source>
</evidence>
<sequence>MERDPKLYEVLRRASLFLEENNREPKVAELLLQHYLDVNRTTFLAMMHDPVPEAVLQCFRHAVTTHAETGVPLEHLTGCAPFYGRYFDVSEHTLIPRPETEELTQLAIQTASEGPLTIADIGTGSGNIAITLALELPDAIVYATDMSAEALAVARQNAAQLGANVTFLQGDYVQPLIDRDIHVDMLITNPPYIPLHEKTLLSDTVRDFEPEEALFAGHDGLAAYKAIVEQLPEAVKPNGYVLFEIGHQQGNAVQSLVKSTFPQRDVTIIQDINGKDRIVKAGPIID</sequence>
<dbReference type="GO" id="GO:0032259">
    <property type="term" value="P:methylation"/>
    <property type="evidence" value="ECO:0007669"/>
    <property type="project" value="UniProtKB-KW"/>
</dbReference>
<feature type="binding site" evidence="5">
    <location>
        <begin position="122"/>
        <end position="126"/>
    </location>
    <ligand>
        <name>S-adenosyl-L-methionine</name>
        <dbReference type="ChEBI" id="CHEBI:59789"/>
    </ligand>
</feature>
<protein>
    <recommendedName>
        <fullName evidence="5">Release factor glutamine methyltransferase</fullName>
        <shortName evidence="5">RF MTase</shortName>
        <ecNumber evidence="5">2.1.1.297</ecNumber>
    </recommendedName>
    <alternativeName>
        <fullName evidence="5">N5-glutamine methyltransferase PrmC</fullName>
    </alternativeName>
    <alternativeName>
        <fullName evidence="5">Protein-(glutamine-N5) MTase PrmC</fullName>
    </alternativeName>
    <alternativeName>
        <fullName evidence="5">Protein-glutamine N-methyltransferase PrmC</fullName>
    </alternativeName>
</protein>
<evidence type="ECO:0000313" key="8">
    <source>
        <dbReference type="EMBL" id="MFD1362017.1"/>
    </source>
</evidence>
<feature type="binding site" evidence="5">
    <location>
        <position position="145"/>
    </location>
    <ligand>
        <name>S-adenosyl-L-methionine</name>
        <dbReference type="ChEBI" id="CHEBI:59789"/>
    </ligand>
</feature>
<dbReference type="PANTHER" id="PTHR18895">
    <property type="entry name" value="HEMK METHYLTRANSFERASE"/>
    <property type="match status" value="1"/>
</dbReference>
<comment type="similarity">
    <text evidence="5">Belongs to the protein N5-glutamine methyltransferase family. PrmC subfamily.</text>
</comment>
<feature type="domain" description="Release factor glutamine methyltransferase N-terminal" evidence="7">
    <location>
        <begin position="9"/>
        <end position="78"/>
    </location>
</feature>
<gene>
    <name evidence="5 8" type="primary">prmC</name>
    <name evidence="8" type="ORF">ACFQ4A_10155</name>
</gene>
<accession>A0ABW3ZUH3</accession>
<dbReference type="InterPro" id="IPR040758">
    <property type="entry name" value="PrmC_N"/>
</dbReference>
<keyword evidence="3 5" id="KW-0949">S-adenosyl-L-methionine</keyword>
<dbReference type="InterPro" id="IPR004556">
    <property type="entry name" value="HemK-like"/>
</dbReference>
<dbReference type="EMBL" id="JBHTNH010000022">
    <property type="protein sequence ID" value="MFD1362017.1"/>
    <property type="molecule type" value="Genomic_DNA"/>
</dbReference>
<dbReference type="SUPFAM" id="SSF53335">
    <property type="entry name" value="S-adenosyl-L-methionine-dependent methyltransferases"/>
    <property type="match status" value="1"/>
</dbReference>
<keyword evidence="9" id="KW-1185">Reference proteome</keyword>
<feature type="binding site" evidence="5">
    <location>
        <position position="189"/>
    </location>
    <ligand>
        <name>S-adenosyl-L-methionine</name>
        <dbReference type="ChEBI" id="CHEBI:59789"/>
    </ligand>
</feature>
<proteinExistence type="inferred from homology"/>
<dbReference type="InterPro" id="IPR019874">
    <property type="entry name" value="RF_methyltr_PrmC"/>
</dbReference>
<evidence type="ECO:0000256" key="4">
    <source>
        <dbReference type="ARBA" id="ARBA00048391"/>
    </source>
</evidence>
<dbReference type="RefSeq" id="WP_382400149.1">
    <property type="nucleotide sequence ID" value="NZ_JBHTNH010000022.1"/>
</dbReference>
<keyword evidence="2 5" id="KW-0808">Transferase</keyword>
<evidence type="ECO:0000256" key="2">
    <source>
        <dbReference type="ARBA" id="ARBA00022679"/>
    </source>
</evidence>
<comment type="caution">
    <text evidence="5">Lacks conserved residue(s) required for the propagation of feature annotation.</text>
</comment>
<dbReference type="Gene3D" id="3.40.50.150">
    <property type="entry name" value="Vaccinia Virus protein VP39"/>
    <property type="match status" value="1"/>
</dbReference>
<dbReference type="HAMAP" id="MF_02126">
    <property type="entry name" value="RF_methyltr_PrmC"/>
    <property type="match status" value="1"/>
</dbReference>
<comment type="catalytic activity">
    <reaction evidence="4 5">
        <text>L-glutaminyl-[peptide chain release factor] + S-adenosyl-L-methionine = N(5)-methyl-L-glutaminyl-[peptide chain release factor] + S-adenosyl-L-homocysteine + H(+)</text>
        <dbReference type="Rhea" id="RHEA:42896"/>
        <dbReference type="Rhea" id="RHEA-COMP:10271"/>
        <dbReference type="Rhea" id="RHEA-COMP:10272"/>
        <dbReference type="ChEBI" id="CHEBI:15378"/>
        <dbReference type="ChEBI" id="CHEBI:30011"/>
        <dbReference type="ChEBI" id="CHEBI:57856"/>
        <dbReference type="ChEBI" id="CHEBI:59789"/>
        <dbReference type="ChEBI" id="CHEBI:61891"/>
        <dbReference type="EC" id="2.1.1.297"/>
    </reaction>
</comment>
<dbReference type="InterPro" id="IPR050320">
    <property type="entry name" value="N5-glutamine_MTase"/>
</dbReference>
<dbReference type="NCBIfam" id="TIGR03534">
    <property type="entry name" value="RF_mod_PrmC"/>
    <property type="match status" value="1"/>
</dbReference>
<name>A0ABW3ZUH3_9BACI</name>
<comment type="caution">
    <text evidence="8">The sequence shown here is derived from an EMBL/GenBank/DDBJ whole genome shotgun (WGS) entry which is preliminary data.</text>
</comment>
<dbReference type="InterPro" id="IPR029063">
    <property type="entry name" value="SAM-dependent_MTases_sf"/>
</dbReference>
<feature type="domain" description="Methyltransferase small" evidence="6">
    <location>
        <begin position="117"/>
        <end position="192"/>
    </location>
</feature>
<dbReference type="Gene3D" id="1.10.8.10">
    <property type="entry name" value="DNA helicase RuvA subunit, C-terminal domain"/>
    <property type="match status" value="1"/>
</dbReference>
<dbReference type="EC" id="2.1.1.297" evidence="5"/>
<dbReference type="Pfam" id="PF17827">
    <property type="entry name" value="PrmC_N"/>
    <property type="match status" value="1"/>
</dbReference>
<feature type="binding site" evidence="5">
    <location>
        <begin position="189"/>
        <end position="192"/>
    </location>
    <ligand>
        <name>substrate</name>
    </ligand>
</feature>
<dbReference type="PROSITE" id="PS00092">
    <property type="entry name" value="N6_MTASE"/>
    <property type="match status" value="1"/>
</dbReference>
<dbReference type="PANTHER" id="PTHR18895:SF74">
    <property type="entry name" value="MTRF1L RELEASE FACTOR GLUTAMINE METHYLTRANSFERASE"/>
    <property type="match status" value="1"/>
</dbReference>
<dbReference type="Pfam" id="PF05175">
    <property type="entry name" value="MTS"/>
    <property type="match status" value="1"/>
</dbReference>
<evidence type="ECO:0000256" key="3">
    <source>
        <dbReference type="ARBA" id="ARBA00022691"/>
    </source>
</evidence>
<organism evidence="8 9">
    <name type="scientific">Lentibacillus salinarum</name>
    <dbReference type="NCBI Taxonomy" id="446820"/>
    <lineage>
        <taxon>Bacteria</taxon>
        <taxon>Bacillati</taxon>
        <taxon>Bacillota</taxon>
        <taxon>Bacilli</taxon>
        <taxon>Bacillales</taxon>
        <taxon>Bacillaceae</taxon>
        <taxon>Lentibacillus</taxon>
    </lineage>
</organism>
<dbReference type="InterPro" id="IPR002052">
    <property type="entry name" value="DNA_methylase_N6_adenine_CS"/>
</dbReference>
<evidence type="ECO:0000259" key="7">
    <source>
        <dbReference type="Pfam" id="PF17827"/>
    </source>
</evidence>
<comment type="function">
    <text evidence="5">Methylates the class 1 translation termination release factors RF1/PrfA and RF2/PrfB on the glutamine residue of the universally conserved GGQ motif.</text>
</comment>
<keyword evidence="1 5" id="KW-0489">Methyltransferase</keyword>
<reference evidence="9" key="1">
    <citation type="journal article" date="2019" name="Int. J. Syst. Evol. Microbiol.">
        <title>The Global Catalogue of Microorganisms (GCM) 10K type strain sequencing project: providing services to taxonomists for standard genome sequencing and annotation.</title>
        <authorList>
            <consortium name="The Broad Institute Genomics Platform"/>
            <consortium name="The Broad Institute Genome Sequencing Center for Infectious Disease"/>
            <person name="Wu L."/>
            <person name="Ma J."/>
        </authorList>
    </citation>
    <scope>NUCLEOTIDE SEQUENCE [LARGE SCALE GENOMIC DNA]</scope>
    <source>
        <strain evidence="9">CCUG 54822</strain>
    </source>
</reference>